<gene>
    <name evidence="1" type="ORF">PSYPI_45623</name>
</gene>
<proteinExistence type="predicted"/>
<feature type="non-terminal residue" evidence="1">
    <location>
        <position position="53"/>
    </location>
</feature>
<evidence type="ECO:0000313" key="2">
    <source>
        <dbReference type="Proteomes" id="UP000004986"/>
    </source>
</evidence>
<dbReference type="HOGENOM" id="CLU_3073560_0_0_6"/>
<reference evidence="1 2" key="1">
    <citation type="journal article" date="2011" name="PLoS Pathog.">
        <title>Dynamic evolution of pathogenicity revealed by sequencing and comparative genomics of 19 Pseudomonas syringae isolates.</title>
        <authorList>
            <person name="Baltrus D.A."/>
            <person name="Nishimura M.T."/>
            <person name="Romanchuk A."/>
            <person name="Chang J.H."/>
            <person name="Mukhtar M.S."/>
            <person name="Cherkis K."/>
            <person name="Roach J."/>
            <person name="Grant S.R."/>
            <person name="Jones C.D."/>
            <person name="Dangl J.L."/>
        </authorList>
    </citation>
    <scope>NUCLEOTIDE SEQUENCE [LARGE SCALE GENOMIC DNA]</scope>
    <source>
        <strain evidence="1 2">1704B</strain>
    </source>
</reference>
<comment type="caution">
    <text evidence="1">The sequence shown here is derived from an EMBL/GenBank/DDBJ whole genome shotgun (WGS) entry which is preliminary data.</text>
</comment>
<dbReference type="Proteomes" id="UP000004986">
    <property type="component" value="Unassembled WGS sequence"/>
</dbReference>
<sequence length="53" mass="6164">ERVLFGEAGQVLHGWDGRGTERQLEYDLLLRPTRIIEQNRCAERFTYGQKDAA</sequence>
<keyword evidence="2" id="KW-1185">Reference proteome</keyword>
<organism evidence="1 2">
    <name type="scientific">Pseudomonas syringae pv. pisi str. 1704B</name>
    <dbReference type="NCBI Taxonomy" id="629263"/>
    <lineage>
        <taxon>Bacteria</taxon>
        <taxon>Pseudomonadati</taxon>
        <taxon>Pseudomonadota</taxon>
        <taxon>Gammaproteobacteria</taxon>
        <taxon>Pseudomonadales</taxon>
        <taxon>Pseudomonadaceae</taxon>
        <taxon>Pseudomonas</taxon>
        <taxon>Pseudomonas syringae</taxon>
    </lineage>
</organism>
<protein>
    <submittedName>
        <fullName evidence="1">YD repeat-containing protein</fullName>
    </submittedName>
</protein>
<accession>F3GQA6</accession>
<dbReference type="AlphaFoldDB" id="F3GQA6"/>
<dbReference type="EMBL" id="AEAI01004043">
    <property type="protein sequence ID" value="EGH49259.1"/>
    <property type="molecule type" value="Genomic_DNA"/>
</dbReference>
<feature type="non-terminal residue" evidence="1">
    <location>
        <position position="1"/>
    </location>
</feature>
<evidence type="ECO:0000313" key="1">
    <source>
        <dbReference type="EMBL" id="EGH49259.1"/>
    </source>
</evidence>
<name>F3GQA6_PSESJ</name>